<evidence type="ECO:0000256" key="3">
    <source>
        <dbReference type="ARBA" id="ARBA00023125"/>
    </source>
</evidence>
<dbReference type="Pfam" id="PF00455">
    <property type="entry name" value="DeoRC"/>
    <property type="match status" value="1"/>
</dbReference>
<dbReference type="Proteomes" id="UP000186609">
    <property type="component" value="Chromosome"/>
</dbReference>
<feature type="domain" description="HTH deoR-type" evidence="5">
    <location>
        <begin position="17"/>
        <end position="72"/>
    </location>
</feature>
<evidence type="ECO:0000256" key="2">
    <source>
        <dbReference type="ARBA" id="ARBA00023015"/>
    </source>
</evidence>
<keyword evidence="2" id="KW-0805">Transcription regulation</keyword>
<keyword evidence="7" id="KW-1185">Reference proteome</keyword>
<name>A0A1P8JSL7_9BURK</name>
<dbReference type="InterPro" id="IPR036390">
    <property type="entry name" value="WH_DNA-bd_sf"/>
</dbReference>
<evidence type="ECO:0000313" key="6">
    <source>
        <dbReference type="EMBL" id="APW36725.1"/>
    </source>
</evidence>
<dbReference type="InterPro" id="IPR018356">
    <property type="entry name" value="Tscrpt_reg_HTH_DeoR_CS"/>
</dbReference>
<evidence type="ECO:0000259" key="5">
    <source>
        <dbReference type="PROSITE" id="PS51000"/>
    </source>
</evidence>
<dbReference type="PANTHER" id="PTHR30363:SF4">
    <property type="entry name" value="GLYCEROL-3-PHOSPHATE REGULON REPRESSOR"/>
    <property type="match status" value="1"/>
</dbReference>
<dbReference type="AlphaFoldDB" id="A0A1P8JSL7"/>
<dbReference type="InterPro" id="IPR050313">
    <property type="entry name" value="Carb_Metab_HTH_regulators"/>
</dbReference>
<dbReference type="PRINTS" id="PR00037">
    <property type="entry name" value="HTHLACR"/>
</dbReference>
<dbReference type="Pfam" id="PF08220">
    <property type="entry name" value="HTH_DeoR"/>
    <property type="match status" value="1"/>
</dbReference>
<keyword evidence="1" id="KW-0678">Repressor</keyword>
<dbReference type="EMBL" id="CP019236">
    <property type="protein sequence ID" value="APW36725.1"/>
    <property type="molecule type" value="Genomic_DNA"/>
</dbReference>
<dbReference type="RefSeq" id="WP_076197464.1">
    <property type="nucleotide sequence ID" value="NZ_CP019236.1"/>
</dbReference>
<evidence type="ECO:0000256" key="1">
    <source>
        <dbReference type="ARBA" id="ARBA00022491"/>
    </source>
</evidence>
<dbReference type="SUPFAM" id="SSF46785">
    <property type="entry name" value="Winged helix' DNA-binding domain"/>
    <property type="match status" value="1"/>
</dbReference>
<accession>A0A1P8JSL7</accession>
<reference evidence="6 7" key="1">
    <citation type="submission" date="2017-01" db="EMBL/GenBank/DDBJ databases">
        <authorList>
            <person name="Mah S.A."/>
            <person name="Swanson W.J."/>
            <person name="Moy G.W."/>
            <person name="Vacquier V.D."/>
        </authorList>
    </citation>
    <scope>NUCLEOTIDE SEQUENCE [LARGE SCALE GENOMIC DNA]</scope>
    <source>
        <strain evidence="6 7">DCY110</strain>
    </source>
</reference>
<dbReference type="Gene3D" id="3.40.50.1360">
    <property type="match status" value="1"/>
</dbReference>
<dbReference type="GO" id="GO:0003700">
    <property type="term" value="F:DNA-binding transcription factor activity"/>
    <property type="evidence" value="ECO:0007669"/>
    <property type="project" value="InterPro"/>
</dbReference>
<dbReference type="PROSITE" id="PS00894">
    <property type="entry name" value="HTH_DEOR_1"/>
    <property type="match status" value="1"/>
</dbReference>
<organism evidence="6 7">
    <name type="scientific">Rhodoferax koreensis</name>
    <dbReference type="NCBI Taxonomy" id="1842727"/>
    <lineage>
        <taxon>Bacteria</taxon>
        <taxon>Pseudomonadati</taxon>
        <taxon>Pseudomonadota</taxon>
        <taxon>Betaproteobacteria</taxon>
        <taxon>Burkholderiales</taxon>
        <taxon>Comamonadaceae</taxon>
        <taxon>Rhodoferax</taxon>
    </lineage>
</organism>
<dbReference type="InterPro" id="IPR037171">
    <property type="entry name" value="NagB/RpiA_transferase-like"/>
</dbReference>
<dbReference type="KEGG" id="rhy:RD110_05570"/>
<keyword evidence="3" id="KW-0238">DNA-binding</keyword>
<keyword evidence="4" id="KW-0804">Transcription</keyword>
<evidence type="ECO:0000313" key="7">
    <source>
        <dbReference type="Proteomes" id="UP000186609"/>
    </source>
</evidence>
<dbReference type="InterPro" id="IPR014036">
    <property type="entry name" value="DeoR-like_C"/>
</dbReference>
<dbReference type="SMART" id="SM01134">
    <property type="entry name" value="DeoRC"/>
    <property type="match status" value="1"/>
</dbReference>
<gene>
    <name evidence="6" type="ORF">RD110_05570</name>
</gene>
<protein>
    <recommendedName>
        <fullName evidence="5">HTH deoR-type domain-containing protein</fullName>
    </recommendedName>
</protein>
<dbReference type="OrthoDB" id="155998at2"/>
<dbReference type="GO" id="GO:0003677">
    <property type="term" value="F:DNA binding"/>
    <property type="evidence" value="ECO:0007669"/>
    <property type="project" value="UniProtKB-KW"/>
</dbReference>
<dbReference type="STRING" id="1842727.RD110_05570"/>
<dbReference type="PANTHER" id="PTHR30363">
    <property type="entry name" value="HTH-TYPE TRANSCRIPTIONAL REGULATOR SRLR-RELATED"/>
    <property type="match status" value="1"/>
</dbReference>
<dbReference type="PROSITE" id="PS51000">
    <property type="entry name" value="HTH_DEOR_2"/>
    <property type="match status" value="1"/>
</dbReference>
<dbReference type="SUPFAM" id="SSF100950">
    <property type="entry name" value="NagB/RpiA/CoA transferase-like"/>
    <property type="match status" value="1"/>
</dbReference>
<evidence type="ECO:0000256" key="4">
    <source>
        <dbReference type="ARBA" id="ARBA00023163"/>
    </source>
</evidence>
<dbReference type="Gene3D" id="1.10.10.10">
    <property type="entry name" value="Winged helix-like DNA-binding domain superfamily/Winged helix DNA-binding domain"/>
    <property type="match status" value="1"/>
</dbReference>
<dbReference type="SMART" id="SM00420">
    <property type="entry name" value="HTH_DEOR"/>
    <property type="match status" value="1"/>
</dbReference>
<proteinExistence type="predicted"/>
<dbReference type="InterPro" id="IPR036388">
    <property type="entry name" value="WH-like_DNA-bd_sf"/>
</dbReference>
<sequence length="272" mass="28733">MTVSAPSPQLAVVSLLPAQRRDRIVDFLRRHGAVTLQQLAQAMDASVSTLRRDLDVLEADGVLDRTHGGALLRQQHYSTFEPDPAAAAELSPREKRAIGYAAAAGLAPGQSVIFDSGSTVMEAARAALERRIELVAVTNDLAVAQLLGTSALIRVHVLGGMLRKGSNTLMGDEVLSGARQIRADVLLMGAHAVTDGVLSETDPEVAAVKRALMQAATTRRLLVDASKFRPRAFMTICALGEFGEVITDSGIPAPALENLVQAGIQVTQVSVA</sequence>
<dbReference type="InterPro" id="IPR001034">
    <property type="entry name" value="DeoR_HTH"/>
</dbReference>